<keyword evidence="3 7" id="KW-0378">Hydrolase</keyword>
<gene>
    <name evidence="12" type="ORF">CUNI_LOCUS18495</name>
</gene>
<comment type="similarity">
    <text evidence="1 8">Belongs to the glycosyl hydrolase 35 family.</text>
</comment>
<dbReference type="InterPro" id="IPR019801">
    <property type="entry name" value="Glyco_hydro_35_CS"/>
</dbReference>
<name>A0A8S3ZTS8_9EUPU</name>
<dbReference type="EMBL" id="CAJHNH020005768">
    <property type="protein sequence ID" value="CAG5132937.1"/>
    <property type="molecule type" value="Genomic_DNA"/>
</dbReference>
<evidence type="ECO:0000256" key="8">
    <source>
        <dbReference type="RuleBase" id="RU003679"/>
    </source>
</evidence>
<dbReference type="PRINTS" id="PR00742">
    <property type="entry name" value="GLHYDRLASE35"/>
</dbReference>
<organism evidence="12 13">
    <name type="scientific">Candidula unifasciata</name>
    <dbReference type="NCBI Taxonomy" id="100452"/>
    <lineage>
        <taxon>Eukaryota</taxon>
        <taxon>Metazoa</taxon>
        <taxon>Spiralia</taxon>
        <taxon>Lophotrochozoa</taxon>
        <taxon>Mollusca</taxon>
        <taxon>Gastropoda</taxon>
        <taxon>Heterobranchia</taxon>
        <taxon>Euthyneura</taxon>
        <taxon>Panpulmonata</taxon>
        <taxon>Eupulmonata</taxon>
        <taxon>Stylommatophora</taxon>
        <taxon>Helicina</taxon>
        <taxon>Helicoidea</taxon>
        <taxon>Geomitridae</taxon>
        <taxon>Candidula</taxon>
    </lineage>
</organism>
<keyword evidence="13" id="KW-1185">Reference proteome</keyword>
<evidence type="ECO:0000256" key="7">
    <source>
        <dbReference type="RuleBase" id="RU000675"/>
    </source>
</evidence>
<evidence type="ECO:0000256" key="4">
    <source>
        <dbReference type="ARBA" id="ARBA00023180"/>
    </source>
</evidence>
<feature type="active site" description="Proton donor" evidence="6">
    <location>
        <position position="164"/>
    </location>
</feature>
<evidence type="ECO:0000259" key="9">
    <source>
        <dbReference type="Pfam" id="PF01301"/>
    </source>
</evidence>
<dbReference type="Proteomes" id="UP000678393">
    <property type="component" value="Unassembled WGS sequence"/>
</dbReference>
<dbReference type="InterPro" id="IPR031330">
    <property type="entry name" value="Gly_Hdrlase_35_cat"/>
</dbReference>
<feature type="active site" description="Nucleophile" evidence="6">
    <location>
        <position position="243"/>
    </location>
</feature>
<evidence type="ECO:0000256" key="5">
    <source>
        <dbReference type="ARBA" id="ARBA00023295"/>
    </source>
</evidence>
<evidence type="ECO:0000256" key="2">
    <source>
        <dbReference type="ARBA" id="ARBA00022729"/>
    </source>
</evidence>
<keyword evidence="5 7" id="KW-0326">Glycosidase</keyword>
<dbReference type="InterPro" id="IPR048913">
    <property type="entry name" value="BetaGal_gal-bd"/>
</dbReference>
<dbReference type="InterPro" id="IPR017853">
    <property type="entry name" value="GH"/>
</dbReference>
<dbReference type="EC" id="3.2.1.23" evidence="7"/>
<evidence type="ECO:0000313" key="13">
    <source>
        <dbReference type="Proteomes" id="UP000678393"/>
    </source>
</evidence>
<feature type="domain" description="Glycoside hydrolase 35 catalytic" evidence="9">
    <location>
        <begin position="15"/>
        <end position="332"/>
    </location>
</feature>
<feature type="domain" description="Beta-galactosidase 1-like first all-beta" evidence="10">
    <location>
        <begin position="379"/>
        <end position="488"/>
    </location>
</feature>
<dbReference type="InterPro" id="IPR001944">
    <property type="entry name" value="Glycoside_Hdrlase_35"/>
</dbReference>
<feature type="non-terminal residue" evidence="12">
    <location>
        <position position="638"/>
    </location>
</feature>
<dbReference type="GO" id="GO:0005975">
    <property type="term" value="P:carbohydrate metabolic process"/>
    <property type="evidence" value="ECO:0007669"/>
    <property type="project" value="InterPro"/>
</dbReference>
<dbReference type="InterPro" id="IPR008979">
    <property type="entry name" value="Galactose-bd-like_sf"/>
</dbReference>
<evidence type="ECO:0000259" key="10">
    <source>
        <dbReference type="Pfam" id="PF21317"/>
    </source>
</evidence>
<dbReference type="Gene3D" id="3.20.20.80">
    <property type="entry name" value="Glycosidases"/>
    <property type="match status" value="1"/>
</dbReference>
<dbReference type="Gene3D" id="2.60.120.260">
    <property type="entry name" value="Galactose-binding domain-like"/>
    <property type="match status" value="2"/>
</dbReference>
<dbReference type="Pfam" id="PF21467">
    <property type="entry name" value="BetaGal_gal-bd"/>
    <property type="match status" value="1"/>
</dbReference>
<protein>
    <recommendedName>
        <fullName evidence="7">Beta-galactosidase</fullName>
        <ecNumber evidence="7">3.2.1.23</ecNumber>
    </recommendedName>
</protein>
<dbReference type="SUPFAM" id="SSF49785">
    <property type="entry name" value="Galactose-binding domain-like"/>
    <property type="match status" value="1"/>
</dbReference>
<keyword evidence="2" id="KW-0732">Signal</keyword>
<evidence type="ECO:0000256" key="6">
    <source>
        <dbReference type="PIRSR" id="PIRSR006336-1"/>
    </source>
</evidence>
<dbReference type="Pfam" id="PF21317">
    <property type="entry name" value="BetaGal_ABD_1"/>
    <property type="match status" value="1"/>
</dbReference>
<dbReference type="SUPFAM" id="SSF51445">
    <property type="entry name" value="(Trans)glycosidases"/>
    <property type="match status" value="1"/>
</dbReference>
<comment type="catalytic activity">
    <reaction evidence="7">
        <text>Hydrolysis of terminal non-reducing beta-D-galactose residues in beta-D-galactosides.</text>
        <dbReference type="EC" id="3.2.1.23"/>
    </reaction>
</comment>
<evidence type="ECO:0000256" key="1">
    <source>
        <dbReference type="ARBA" id="ARBA00009809"/>
    </source>
</evidence>
<evidence type="ECO:0000259" key="11">
    <source>
        <dbReference type="Pfam" id="PF21467"/>
    </source>
</evidence>
<dbReference type="PIRSF" id="PIRSF006336">
    <property type="entry name" value="B-gal"/>
    <property type="match status" value="1"/>
</dbReference>
<evidence type="ECO:0000256" key="3">
    <source>
        <dbReference type="ARBA" id="ARBA00022801"/>
    </source>
</evidence>
<accession>A0A8S3ZTS8</accession>
<keyword evidence="4" id="KW-0325">Glycoprotein</keyword>
<dbReference type="OrthoDB" id="1657402at2759"/>
<dbReference type="InterPro" id="IPR026283">
    <property type="entry name" value="B-gal_1-like"/>
</dbReference>
<dbReference type="FunFam" id="3.20.20.80:FF:000017">
    <property type="entry name" value="Beta-galactosidase"/>
    <property type="match status" value="1"/>
</dbReference>
<reference evidence="12" key="1">
    <citation type="submission" date="2021-04" db="EMBL/GenBank/DDBJ databases">
        <authorList>
            <consortium name="Molecular Ecology Group"/>
        </authorList>
    </citation>
    <scope>NUCLEOTIDE SEQUENCE</scope>
</reference>
<dbReference type="PROSITE" id="PS01182">
    <property type="entry name" value="GLYCOSYL_HYDROL_F35"/>
    <property type="match status" value="1"/>
</dbReference>
<comment type="caution">
    <text evidence="12">The sequence shown here is derived from an EMBL/GenBank/DDBJ whole genome shotgun (WGS) entry which is preliminary data.</text>
</comment>
<dbReference type="AlphaFoldDB" id="A0A8S3ZTS8"/>
<dbReference type="Pfam" id="PF01301">
    <property type="entry name" value="Glyco_hydro_35"/>
    <property type="match status" value="1"/>
</dbReference>
<feature type="domain" description="Beta-galactosidase galactose-binding" evidence="11">
    <location>
        <begin position="519"/>
        <end position="579"/>
    </location>
</feature>
<dbReference type="PANTHER" id="PTHR23421">
    <property type="entry name" value="BETA-GALACTOSIDASE RELATED"/>
    <property type="match status" value="1"/>
</dbReference>
<evidence type="ECO:0000313" key="12">
    <source>
        <dbReference type="EMBL" id="CAG5132937.1"/>
    </source>
</evidence>
<dbReference type="GO" id="GO:0004565">
    <property type="term" value="F:beta-galactosidase activity"/>
    <property type="evidence" value="ECO:0007669"/>
    <property type="project" value="UniProtKB-EC"/>
</dbReference>
<proteinExistence type="inferred from homology"/>
<dbReference type="InterPro" id="IPR048912">
    <property type="entry name" value="BetaGal1-like_ABD1"/>
</dbReference>
<sequence>IQAGPTFYIDYTNNTFVKDGKPFQYASGSFHYSRVHPYYWADRLLKMRLAGLNTVQTYVPWNIHETQPGVYNWKGFSDLGSFLTLAQKYDLVVLLRMGPYICGEWEFGGFPAWLLSEDPNMILRTSDPSYLRWVDKWYTVLLNYIKPYLYDNGGPVVMVQIENEYGSYFACDRVYTNFLLEKVISILGNVTVYTTDGCGLSYMNCGKVKGAYATVDFGPGDDPEGCFKAQKFVEPQGPKVNSEFYTGWLDHWGDPHSTGDSTSVCKYLDMILASGANVNMYMFVGGTNFGFLNGANSPPYQPVPTSYDYDAPITEAGDVTLKYFAIRDIVSKYLPLPDIPVPPNAKKSRYGDVTMEFVCTIQDALSYLTPNGPVSVTYPVPMEQLNFYSAFILYRFVLNSVFSKPSVLRSIGIRDRAVVMVNAVPFGILDRDTTEVTITGTPGQVVDILVENQGRVGFSTNMNFNTKGIIGNVTLDGKIITGWQIFPVRIENINLTTTKTIKRRYYQPLRSADGKLLTPSIYAGSLSIPNVPDQPQDTFLDPKNWGKGQAILNDFNIGRYWPSRGPQVTLYVPKPILNTEPQLNTLYLFELEHAPCADESSCYVTLTDVPCLNGTNGPGVKHGFPSGNKYKKWMSDIL</sequence>